<keyword evidence="2" id="KW-1185">Reference proteome</keyword>
<sequence length="126" mass="13317">MGSLKCDCWGFVGWLGIDLSNGLAAVIELGRIPGSIVLKYLELEKSPCSVGYFSSEGKDGIQSDCWKQWLETIGLGAMGFGFPATIGCCLDAVRVAGGILIRWDSRVVTAVNQCVGAVSATVKRVA</sequence>
<dbReference type="AlphaFoldDB" id="A0A5J5APV9"/>
<gene>
    <name evidence="1" type="ORF">F0562_005810</name>
</gene>
<accession>A0A5J5APV9</accession>
<protein>
    <submittedName>
        <fullName evidence="1">Uncharacterized protein</fullName>
    </submittedName>
</protein>
<reference evidence="1 2" key="1">
    <citation type="submission" date="2019-09" db="EMBL/GenBank/DDBJ databases">
        <title>A chromosome-level genome assembly of the Chinese tupelo Nyssa sinensis.</title>
        <authorList>
            <person name="Yang X."/>
            <person name="Kang M."/>
            <person name="Yang Y."/>
            <person name="Xiong H."/>
            <person name="Wang M."/>
            <person name="Zhang Z."/>
            <person name="Wang Z."/>
            <person name="Wu H."/>
            <person name="Ma T."/>
            <person name="Liu J."/>
            <person name="Xi Z."/>
        </authorList>
    </citation>
    <scope>NUCLEOTIDE SEQUENCE [LARGE SCALE GENOMIC DNA]</scope>
    <source>
        <strain evidence="1">J267</strain>
        <tissue evidence="1">Leaf</tissue>
    </source>
</reference>
<evidence type="ECO:0000313" key="2">
    <source>
        <dbReference type="Proteomes" id="UP000325577"/>
    </source>
</evidence>
<organism evidence="1 2">
    <name type="scientific">Nyssa sinensis</name>
    <dbReference type="NCBI Taxonomy" id="561372"/>
    <lineage>
        <taxon>Eukaryota</taxon>
        <taxon>Viridiplantae</taxon>
        <taxon>Streptophyta</taxon>
        <taxon>Embryophyta</taxon>
        <taxon>Tracheophyta</taxon>
        <taxon>Spermatophyta</taxon>
        <taxon>Magnoliopsida</taxon>
        <taxon>eudicotyledons</taxon>
        <taxon>Gunneridae</taxon>
        <taxon>Pentapetalae</taxon>
        <taxon>asterids</taxon>
        <taxon>Cornales</taxon>
        <taxon>Nyssaceae</taxon>
        <taxon>Nyssa</taxon>
    </lineage>
</organism>
<name>A0A5J5APV9_9ASTE</name>
<evidence type="ECO:0000313" key="1">
    <source>
        <dbReference type="EMBL" id="KAA8531101.1"/>
    </source>
</evidence>
<proteinExistence type="predicted"/>
<dbReference type="EMBL" id="CM018043">
    <property type="protein sequence ID" value="KAA8531101.1"/>
    <property type="molecule type" value="Genomic_DNA"/>
</dbReference>
<dbReference type="Proteomes" id="UP000325577">
    <property type="component" value="Linkage Group LG2"/>
</dbReference>